<keyword evidence="5" id="KW-0963">Cytoplasm</keyword>
<evidence type="ECO:0000256" key="8">
    <source>
        <dbReference type="ARBA" id="ARBA00023006"/>
    </source>
</evidence>
<keyword evidence="6" id="KW-0833">Ubl conjugation pathway</keyword>
<evidence type="ECO:0000313" key="13">
    <source>
        <dbReference type="Proteomes" id="UP000091956"/>
    </source>
</evidence>
<keyword evidence="4" id="KW-0813">Transport</keyword>
<dbReference type="AlphaFoldDB" id="A0A1B8GB05"/>
<feature type="region of interest" description="Disordered" evidence="11">
    <location>
        <begin position="133"/>
        <end position="215"/>
    </location>
</feature>
<dbReference type="InterPro" id="IPR007135">
    <property type="entry name" value="Atg3/Atg10"/>
</dbReference>
<dbReference type="GO" id="GO:0000045">
    <property type="term" value="P:autophagosome assembly"/>
    <property type="evidence" value="ECO:0007669"/>
    <property type="project" value="TreeGrafter"/>
</dbReference>
<feature type="compositionally biased region" description="Basic and acidic residues" evidence="11">
    <location>
        <begin position="203"/>
        <end position="215"/>
    </location>
</feature>
<reference evidence="13" key="2">
    <citation type="journal article" date="2018" name="Nat. Commun.">
        <title>Extreme sensitivity to ultraviolet light in the fungal pathogen causing white-nose syndrome of bats.</title>
        <authorList>
            <person name="Palmer J.M."/>
            <person name="Drees K.P."/>
            <person name="Foster J.T."/>
            <person name="Lindner D.L."/>
        </authorList>
    </citation>
    <scope>NUCLEOTIDE SEQUENCE [LARGE SCALE GENOMIC DNA]</scope>
    <source>
        <strain evidence="13">UAMH 10579</strain>
    </source>
</reference>
<dbReference type="RefSeq" id="XP_018126741.1">
    <property type="nucleotide sequence ID" value="XM_018278035.2"/>
</dbReference>
<dbReference type="GeneID" id="28842000"/>
<reference evidence="12 13" key="1">
    <citation type="submission" date="2016-03" db="EMBL/GenBank/DDBJ databases">
        <title>Comparative genomics of Pseudogymnoascus destructans, the fungus causing white-nose syndrome of bats.</title>
        <authorList>
            <person name="Palmer J.M."/>
            <person name="Drees K.P."/>
            <person name="Foster J.T."/>
            <person name="Lindner D.L."/>
        </authorList>
    </citation>
    <scope>NUCLEOTIDE SEQUENCE [LARGE SCALE GENOMIC DNA]</scope>
    <source>
        <strain evidence="12 13">UAMH 10579</strain>
    </source>
</reference>
<organism evidence="12 13">
    <name type="scientific">Pseudogymnoascus verrucosus</name>
    <dbReference type="NCBI Taxonomy" id="342668"/>
    <lineage>
        <taxon>Eukaryota</taxon>
        <taxon>Fungi</taxon>
        <taxon>Dikarya</taxon>
        <taxon>Ascomycota</taxon>
        <taxon>Pezizomycotina</taxon>
        <taxon>Leotiomycetes</taxon>
        <taxon>Thelebolales</taxon>
        <taxon>Thelebolaceae</taxon>
        <taxon>Pseudogymnoascus</taxon>
    </lineage>
</organism>
<evidence type="ECO:0000313" key="12">
    <source>
        <dbReference type="EMBL" id="OBT93008.1"/>
    </source>
</evidence>
<feature type="compositionally biased region" description="Acidic residues" evidence="11">
    <location>
        <begin position="184"/>
        <end position="202"/>
    </location>
</feature>
<proteinExistence type="inferred from homology"/>
<comment type="similarity">
    <text evidence="2">Belongs to the ATG3 family.</text>
</comment>
<evidence type="ECO:0000256" key="2">
    <source>
        <dbReference type="ARBA" id="ARBA00007683"/>
    </source>
</evidence>
<dbReference type="GO" id="GO:0015031">
    <property type="term" value="P:protein transport"/>
    <property type="evidence" value="ECO:0007669"/>
    <property type="project" value="UniProtKB-KW"/>
</dbReference>
<dbReference type="GO" id="GO:0061723">
    <property type="term" value="P:glycophagy"/>
    <property type="evidence" value="ECO:0007669"/>
    <property type="project" value="TreeGrafter"/>
</dbReference>
<dbReference type="GO" id="GO:0000422">
    <property type="term" value="P:autophagy of mitochondrion"/>
    <property type="evidence" value="ECO:0007669"/>
    <property type="project" value="TreeGrafter"/>
</dbReference>
<keyword evidence="8" id="KW-0072">Autophagy</keyword>
<evidence type="ECO:0000256" key="3">
    <source>
        <dbReference type="ARBA" id="ARBA00018067"/>
    </source>
</evidence>
<accession>A0A1B8GB05</accession>
<evidence type="ECO:0000256" key="6">
    <source>
        <dbReference type="ARBA" id="ARBA00022786"/>
    </source>
</evidence>
<feature type="region of interest" description="Disordered" evidence="11">
    <location>
        <begin position="338"/>
        <end position="360"/>
    </location>
</feature>
<keyword evidence="13" id="KW-1185">Reference proteome</keyword>
<evidence type="ECO:0000256" key="4">
    <source>
        <dbReference type="ARBA" id="ARBA00022448"/>
    </source>
</evidence>
<feature type="compositionally biased region" description="Basic and acidic residues" evidence="11">
    <location>
        <begin position="133"/>
        <end position="143"/>
    </location>
</feature>
<keyword evidence="7" id="KW-0653">Protein transport</keyword>
<dbReference type="GO" id="GO:0044804">
    <property type="term" value="P:nucleophagy"/>
    <property type="evidence" value="ECO:0007669"/>
    <property type="project" value="TreeGrafter"/>
</dbReference>
<evidence type="ECO:0000256" key="5">
    <source>
        <dbReference type="ARBA" id="ARBA00022490"/>
    </source>
</evidence>
<feature type="compositionally biased region" description="Basic and acidic residues" evidence="11">
    <location>
        <begin position="338"/>
        <end position="349"/>
    </location>
</feature>
<evidence type="ECO:0000256" key="10">
    <source>
        <dbReference type="ARBA" id="ARBA00033139"/>
    </source>
</evidence>
<evidence type="ECO:0000256" key="11">
    <source>
        <dbReference type="SAM" id="MobiDB-lite"/>
    </source>
</evidence>
<evidence type="ECO:0000256" key="7">
    <source>
        <dbReference type="ARBA" id="ARBA00022927"/>
    </source>
</evidence>
<dbReference type="PANTHER" id="PTHR12866">
    <property type="entry name" value="UBIQUITIN-LIKE-CONJUGATING ENZYME ATG3"/>
    <property type="match status" value="1"/>
</dbReference>
<dbReference type="GO" id="GO:0000407">
    <property type="term" value="C:phagophore assembly site"/>
    <property type="evidence" value="ECO:0007669"/>
    <property type="project" value="TreeGrafter"/>
</dbReference>
<dbReference type="GO" id="GO:0019776">
    <property type="term" value="F:Atg8-family ligase activity"/>
    <property type="evidence" value="ECO:0007669"/>
    <property type="project" value="TreeGrafter"/>
</dbReference>
<comment type="subcellular location">
    <subcellularLocation>
        <location evidence="1">Cytoplasm</location>
    </subcellularLocation>
</comment>
<dbReference type="Pfam" id="PF03987">
    <property type="entry name" value="Autophagy_act_C"/>
    <property type="match status" value="1"/>
</dbReference>
<dbReference type="OrthoDB" id="1584384at2759"/>
<name>A0A1B8GB05_9PEZI</name>
<dbReference type="Proteomes" id="UP000091956">
    <property type="component" value="Unassembled WGS sequence"/>
</dbReference>
<dbReference type="STRING" id="342668.A0A1B8GB05"/>
<evidence type="ECO:0000256" key="1">
    <source>
        <dbReference type="ARBA" id="ARBA00004496"/>
    </source>
</evidence>
<protein>
    <recommendedName>
        <fullName evidence="3">Autophagy-related protein 3</fullName>
    </recommendedName>
    <alternativeName>
        <fullName evidence="9 10">Autophagy-related E2-like conjugation enzyme ATG3</fullName>
    </alternativeName>
</protein>
<evidence type="ECO:0000256" key="9">
    <source>
        <dbReference type="ARBA" id="ARBA00032144"/>
    </source>
</evidence>
<dbReference type="PANTHER" id="PTHR12866:SF2">
    <property type="entry name" value="UBIQUITIN-LIKE-CONJUGATING ENZYME ATG3"/>
    <property type="match status" value="1"/>
</dbReference>
<dbReference type="GO" id="GO:0005829">
    <property type="term" value="C:cytosol"/>
    <property type="evidence" value="ECO:0007669"/>
    <property type="project" value="TreeGrafter"/>
</dbReference>
<feature type="compositionally biased region" description="Acidic residues" evidence="11">
    <location>
        <begin position="350"/>
        <end position="360"/>
    </location>
</feature>
<sequence length="396" mass="44480">MTALRNLAHSTFGGFAHSTLDMLRERYPGRIPDAVDVEVRKTGQLHPEHFVAAGDYITKWFPVWQWKDLPKVEKEIGGKTDVEFEEKTEGEFVGKITGLPTDRHILVCRKIPCRRRLGEFADDATMQEETMVRDGEDFTRDVKSGSPGDDGGGWLRTGSLAASQEARAGDVRTVDESGNMADKEPDEPDDIPDMEIFDDDPDALIRDYGGDSDEEKKSSRFYDIFIVYSAAYLTPRVYLQGYDYKGAPLTPPELMLQDIMGDYTDKTVTIEKFPHYSGNIQMASIHPCKHAELMKTLFLRADNALKIRREKQRKGLVSDGPADLQSLIGDVDKLSLAHDRKGEPKGKGEDEWEVVDTDDSPDQEEAAISIDQYLVVFLKFLASVTPTIEFDNTMAL</sequence>
<gene>
    <name evidence="12" type="primary">ATG3</name>
    <name evidence="12" type="ORF">VE01_08614</name>
</gene>
<dbReference type="EMBL" id="KV460259">
    <property type="protein sequence ID" value="OBT93008.1"/>
    <property type="molecule type" value="Genomic_DNA"/>
</dbReference>